<evidence type="ECO:0000313" key="4">
    <source>
        <dbReference type="Proteomes" id="UP000735302"/>
    </source>
</evidence>
<feature type="compositionally biased region" description="Low complexity" evidence="1">
    <location>
        <begin position="125"/>
        <end position="136"/>
    </location>
</feature>
<proteinExistence type="predicted"/>
<feature type="transmembrane region" description="Helical" evidence="2">
    <location>
        <begin position="87"/>
        <end position="114"/>
    </location>
</feature>
<sequence length="197" mass="21211">MAKVTTIAVSSLVRRPLSTCGVSLSRFWLHLLLMCWSTTTCSMAELCIYRRQIYNVFTNSYEKMLTTTSCPWGCCYSHSSPCCAAPIGLIVGCVLGGILLVAIVIVAVCCCCVCRRRARRGGTVRSSATRTTSSGSGVAGRGGRSRDAEVPQDGAVVFHSDASHTVDFPMPSMYEPPPSYDEVMRGETNAAFKPDSS</sequence>
<dbReference type="EMBL" id="BLXT01007821">
    <property type="protein sequence ID" value="GFO42784.1"/>
    <property type="molecule type" value="Genomic_DNA"/>
</dbReference>
<gene>
    <name evidence="3" type="ORF">PoB_006928900</name>
</gene>
<accession>A0AAV4DF05</accession>
<protein>
    <recommendedName>
        <fullName evidence="5">Cysteine and tyrosine-rich protein 1</fullName>
    </recommendedName>
</protein>
<keyword evidence="2" id="KW-0472">Membrane</keyword>
<keyword evidence="2" id="KW-0812">Transmembrane</keyword>
<evidence type="ECO:0000256" key="2">
    <source>
        <dbReference type="SAM" id="Phobius"/>
    </source>
</evidence>
<organism evidence="3 4">
    <name type="scientific">Plakobranchus ocellatus</name>
    <dbReference type="NCBI Taxonomy" id="259542"/>
    <lineage>
        <taxon>Eukaryota</taxon>
        <taxon>Metazoa</taxon>
        <taxon>Spiralia</taxon>
        <taxon>Lophotrochozoa</taxon>
        <taxon>Mollusca</taxon>
        <taxon>Gastropoda</taxon>
        <taxon>Heterobranchia</taxon>
        <taxon>Euthyneura</taxon>
        <taxon>Panpulmonata</taxon>
        <taxon>Sacoglossa</taxon>
        <taxon>Placobranchoidea</taxon>
        <taxon>Plakobranchidae</taxon>
        <taxon>Plakobranchus</taxon>
    </lineage>
</organism>
<evidence type="ECO:0008006" key="5">
    <source>
        <dbReference type="Google" id="ProtNLM"/>
    </source>
</evidence>
<name>A0AAV4DF05_9GAST</name>
<reference evidence="3 4" key="1">
    <citation type="journal article" date="2021" name="Elife">
        <title>Chloroplast acquisition without the gene transfer in kleptoplastic sea slugs, Plakobranchus ocellatus.</title>
        <authorList>
            <person name="Maeda T."/>
            <person name="Takahashi S."/>
            <person name="Yoshida T."/>
            <person name="Shimamura S."/>
            <person name="Takaki Y."/>
            <person name="Nagai Y."/>
            <person name="Toyoda A."/>
            <person name="Suzuki Y."/>
            <person name="Arimoto A."/>
            <person name="Ishii H."/>
            <person name="Satoh N."/>
            <person name="Nishiyama T."/>
            <person name="Hasebe M."/>
            <person name="Maruyama T."/>
            <person name="Minagawa J."/>
            <person name="Obokata J."/>
            <person name="Shigenobu S."/>
        </authorList>
    </citation>
    <scope>NUCLEOTIDE SEQUENCE [LARGE SCALE GENOMIC DNA]</scope>
</reference>
<keyword evidence="4" id="KW-1185">Reference proteome</keyword>
<evidence type="ECO:0000256" key="1">
    <source>
        <dbReference type="SAM" id="MobiDB-lite"/>
    </source>
</evidence>
<feature type="region of interest" description="Disordered" evidence="1">
    <location>
        <begin position="162"/>
        <end position="197"/>
    </location>
</feature>
<keyword evidence="2" id="KW-1133">Transmembrane helix</keyword>
<feature type="region of interest" description="Disordered" evidence="1">
    <location>
        <begin position="125"/>
        <end position="148"/>
    </location>
</feature>
<dbReference type="AlphaFoldDB" id="A0AAV4DF05"/>
<dbReference type="Proteomes" id="UP000735302">
    <property type="component" value="Unassembled WGS sequence"/>
</dbReference>
<comment type="caution">
    <text evidence="3">The sequence shown here is derived from an EMBL/GenBank/DDBJ whole genome shotgun (WGS) entry which is preliminary data.</text>
</comment>
<evidence type="ECO:0000313" key="3">
    <source>
        <dbReference type="EMBL" id="GFO42784.1"/>
    </source>
</evidence>